<reference evidence="1 2" key="1">
    <citation type="submission" date="2021-01" db="EMBL/GenBank/DDBJ databases">
        <title>Whole genome shotgun sequence of Planobispora siamensis NBRC 107568.</title>
        <authorList>
            <person name="Komaki H."/>
            <person name="Tamura T."/>
        </authorList>
    </citation>
    <scope>NUCLEOTIDE SEQUENCE [LARGE SCALE GENOMIC DNA]</scope>
    <source>
        <strain evidence="1 2">NBRC 107568</strain>
    </source>
</reference>
<protein>
    <submittedName>
        <fullName evidence="1">Uncharacterized protein</fullName>
    </submittedName>
</protein>
<sequence>MSDGQSAGSEEYHYYRRLLKGHWPENGICWTVVVPNDGRPLTLTEIDDRCTPGIDLGDRSGMTNCTPYPLQWCLPPETAPAHGRPRACQAITTWARQEDQTVPLRRT</sequence>
<name>A0A8J3SDS8_9ACTN</name>
<gene>
    <name evidence="1" type="ORF">Psi01_16170</name>
</gene>
<comment type="caution">
    <text evidence="1">The sequence shown here is derived from an EMBL/GenBank/DDBJ whole genome shotgun (WGS) entry which is preliminary data.</text>
</comment>
<evidence type="ECO:0000313" key="1">
    <source>
        <dbReference type="EMBL" id="GIH90987.1"/>
    </source>
</evidence>
<organism evidence="1 2">
    <name type="scientific">Planobispora siamensis</name>
    <dbReference type="NCBI Taxonomy" id="936338"/>
    <lineage>
        <taxon>Bacteria</taxon>
        <taxon>Bacillati</taxon>
        <taxon>Actinomycetota</taxon>
        <taxon>Actinomycetes</taxon>
        <taxon>Streptosporangiales</taxon>
        <taxon>Streptosporangiaceae</taxon>
        <taxon>Planobispora</taxon>
    </lineage>
</organism>
<accession>A0A8J3SDS8</accession>
<keyword evidence="2" id="KW-1185">Reference proteome</keyword>
<dbReference type="Proteomes" id="UP000619788">
    <property type="component" value="Unassembled WGS sequence"/>
</dbReference>
<evidence type="ECO:0000313" key="2">
    <source>
        <dbReference type="Proteomes" id="UP000619788"/>
    </source>
</evidence>
<dbReference type="AlphaFoldDB" id="A0A8J3SDS8"/>
<dbReference type="EMBL" id="BOOJ01000014">
    <property type="protein sequence ID" value="GIH90987.1"/>
    <property type="molecule type" value="Genomic_DNA"/>
</dbReference>
<proteinExistence type="predicted"/>